<dbReference type="RefSeq" id="WP_072854456.1">
    <property type="nucleotide sequence ID" value="NZ_FQVI01000032.1"/>
</dbReference>
<gene>
    <name evidence="5" type="ORF">SAMN02745158_03911</name>
</gene>
<evidence type="ECO:0000313" key="5">
    <source>
        <dbReference type="EMBL" id="SHF48261.1"/>
    </source>
</evidence>
<dbReference type="Gene3D" id="2.60.120.10">
    <property type="entry name" value="Jelly Rolls"/>
    <property type="match status" value="1"/>
</dbReference>
<dbReference type="InterPro" id="IPR018060">
    <property type="entry name" value="HTH_AraC"/>
</dbReference>
<dbReference type="OrthoDB" id="9791615at2"/>
<reference evidence="5 6" key="1">
    <citation type="submission" date="2016-11" db="EMBL/GenBank/DDBJ databases">
        <authorList>
            <person name="Jaros S."/>
            <person name="Januszkiewicz K."/>
            <person name="Wedrychowicz H."/>
        </authorList>
    </citation>
    <scope>NUCLEOTIDE SEQUENCE [LARGE SCALE GENOMIC DNA]</scope>
    <source>
        <strain evidence="5 6">DSM 17459</strain>
    </source>
</reference>
<dbReference type="PRINTS" id="PR00032">
    <property type="entry name" value="HTHARAC"/>
</dbReference>
<keyword evidence="3" id="KW-0804">Transcription</keyword>
<dbReference type="PANTHER" id="PTHR43280:SF28">
    <property type="entry name" value="HTH-TYPE TRANSCRIPTIONAL ACTIVATOR RHAS"/>
    <property type="match status" value="1"/>
</dbReference>
<evidence type="ECO:0000256" key="2">
    <source>
        <dbReference type="ARBA" id="ARBA00023125"/>
    </source>
</evidence>
<evidence type="ECO:0000256" key="1">
    <source>
        <dbReference type="ARBA" id="ARBA00023015"/>
    </source>
</evidence>
<dbReference type="Pfam" id="PF12833">
    <property type="entry name" value="HTH_18"/>
    <property type="match status" value="1"/>
</dbReference>
<feature type="domain" description="HTH araC/xylS-type" evidence="4">
    <location>
        <begin position="180"/>
        <end position="278"/>
    </location>
</feature>
<keyword evidence="1" id="KW-0805">Transcription regulation</keyword>
<dbReference type="SUPFAM" id="SSF51182">
    <property type="entry name" value="RmlC-like cupins"/>
    <property type="match status" value="1"/>
</dbReference>
<dbReference type="PROSITE" id="PS00041">
    <property type="entry name" value="HTH_ARAC_FAMILY_1"/>
    <property type="match status" value="1"/>
</dbReference>
<keyword evidence="6" id="KW-1185">Reference proteome</keyword>
<evidence type="ECO:0000313" key="6">
    <source>
        <dbReference type="Proteomes" id="UP000184245"/>
    </source>
</evidence>
<dbReference type="InterPro" id="IPR009057">
    <property type="entry name" value="Homeodomain-like_sf"/>
</dbReference>
<organism evidence="5 6">
    <name type="scientific">Lactonifactor longoviformis DSM 17459</name>
    <dbReference type="NCBI Taxonomy" id="1122155"/>
    <lineage>
        <taxon>Bacteria</taxon>
        <taxon>Bacillati</taxon>
        <taxon>Bacillota</taxon>
        <taxon>Clostridia</taxon>
        <taxon>Eubacteriales</taxon>
        <taxon>Clostridiaceae</taxon>
        <taxon>Lactonifactor</taxon>
    </lineage>
</organism>
<dbReference type="InterPro" id="IPR020449">
    <property type="entry name" value="Tscrpt_reg_AraC-type_HTH"/>
</dbReference>
<dbReference type="GO" id="GO:0003700">
    <property type="term" value="F:DNA-binding transcription factor activity"/>
    <property type="evidence" value="ECO:0007669"/>
    <property type="project" value="InterPro"/>
</dbReference>
<proteinExistence type="predicted"/>
<dbReference type="InterPro" id="IPR011051">
    <property type="entry name" value="RmlC_Cupin_sf"/>
</dbReference>
<dbReference type="GO" id="GO:0043565">
    <property type="term" value="F:sequence-specific DNA binding"/>
    <property type="evidence" value="ECO:0007669"/>
    <property type="project" value="InterPro"/>
</dbReference>
<dbReference type="SUPFAM" id="SSF46689">
    <property type="entry name" value="Homeodomain-like"/>
    <property type="match status" value="2"/>
</dbReference>
<dbReference type="EMBL" id="FQVI01000032">
    <property type="protein sequence ID" value="SHF48261.1"/>
    <property type="molecule type" value="Genomic_DNA"/>
</dbReference>
<dbReference type="PROSITE" id="PS01124">
    <property type="entry name" value="HTH_ARAC_FAMILY_2"/>
    <property type="match status" value="1"/>
</dbReference>
<evidence type="ECO:0000259" key="4">
    <source>
        <dbReference type="PROSITE" id="PS01124"/>
    </source>
</evidence>
<dbReference type="PANTHER" id="PTHR43280">
    <property type="entry name" value="ARAC-FAMILY TRANSCRIPTIONAL REGULATOR"/>
    <property type="match status" value="1"/>
</dbReference>
<sequence length="283" mass="33432">MNTIDNIRFYFLSIHKFVFSREWIGSRRMIPYSMFWYVEDGEAELRINKEKVKVYKDQIVYIPRGCRFSYSAASSKFSIIDIRFMTSVYYEGGDVLEDYFGIRRVTDSENEKLYFSHIYNWSNKESHTNIFFIKGYMNLLIASLCSHNPDGPADRDIGRISANINDGLIKNYDNVDTRIRSVLDYIAVHPSERYTLESMAEIARLSKSRFRQLFKDQLGKSPKQYLREIRMIMAARLLLETDDYISGIGYQVGYEDPNYFAREFKLSFGITPKKYREMKEIVI</sequence>
<evidence type="ECO:0000256" key="3">
    <source>
        <dbReference type="ARBA" id="ARBA00023163"/>
    </source>
</evidence>
<dbReference type="Proteomes" id="UP000184245">
    <property type="component" value="Unassembled WGS sequence"/>
</dbReference>
<protein>
    <submittedName>
        <fullName evidence="5">AraC-type DNA-binding protein</fullName>
    </submittedName>
</protein>
<keyword evidence="2 5" id="KW-0238">DNA-binding</keyword>
<dbReference type="SMART" id="SM00342">
    <property type="entry name" value="HTH_ARAC"/>
    <property type="match status" value="1"/>
</dbReference>
<accession>A0A1M5C0N4</accession>
<dbReference type="STRING" id="1122155.SAMN02745158_03911"/>
<dbReference type="InterPro" id="IPR014710">
    <property type="entry name" value="RmlC-like_jellyroll"/>
</dbReference>
<dbReference type="AlphaFoldDB" id="A0A1M5C0N4"/>
<name>A0A1M5C0N4_9CLOT</name>
<dbReference type="Gene3D" id="1.10.10.60">
    <property type="entry name" value="Homeodomain-like"/>
    <property type="match status" value="2"/>
</dbReference>
<dbReference type="InterPro" id="IPR018062">
    <property type="entry name" value="HTH_AraC-typ_CS"/>
</dbReference>